<feature type="repeat" description="Solcar" evidence="10">
    <location>
        <begin position="5"/>
        <end position="78"/>
    </location>
</feature>
<evidence type="ECO:0000313" key="13">
    <source>
        <dbReference type="WBParaSite" id="Pan_g7361.t1"/>
    </source>
</evidence>
<evidence type="ECO:0000256" key="8">
    <source>
        <dbReference type="ARBA" id="ARBA00023128"/>
    </source>
</evidence>
<dbReference type="PROSITE" id="PS50920">
    <property type="entry name" value="SOLCAR"/>
    <property type="match status" value="3"/>
</dbReference>
<evidence type="ECO:0000256" key="7">
    <source>
        <dbReference type="ARBA" id="ARBA00022989"/>
    </source>
</evidence>
<keyword evidence="9 10" id="KW-0472">Membrane</keyword>
<evidence type="ECO:0000256" key="9">
    <source>
        <dbReference type="ARBA" id="ARBA00023136"/>
    </source>
</evidence>
<keyword evidence="5" id="KW-0677">Repeat</keyword>
<dbReference type="AlphaFoldDB" id="A0A7E4W4T4"/>
<evidence type="ECO:0000256" key="1">
    <source>
        <dbReference type="ARBA" id="ARBA00004448"/>
    </source>
</evidence>
<evidence type="ECO:0000256" key="6">
    <source>
        <dbReference type="ARBA" id="ARBA00022792"/>
    </source>
</evidence>
<dbReference type="WBParaSite" id="Pan_g7361.t1">
    <property type="protein sequence ID" value="Pan_g7361.t1"/>
    <property type="gene ID" value="Pan_g7361"/>
</dbReference>
<evidence type="ECO:0000256" key="2">
    <source>
        <dbReference type="ARBA" id="ARBA00006375"/>
    </source>
</evidence>
<evidence type="ECO:0000313" key="12">
    <source>
        <dbReference type="Proteomes" id="UP000492821"/>
    </source>
</evidence>
<dbReference type="Pfam" id="PF00153">
    <property type="entry name" value="Mito_carr"/>
    <property type="match status" value="3"/>
</dbReference>
<dbReference type="InterPro" id="IPR023395">
    <property type="entry name" value="MCP_dom_sf"/>
</dbReference>
<keyword evidence="7" id="KW-1133">Transmembrane helix</keyword>
<dbReference type="PANTHER" id="PTHR45667">
    <property type="entry name" value="S-ADENOSYLMETHIONINE MITOCHONDRIAL CARRIER PROTEIN"/>
    <property type="match status" value="1"/>
</dbReference>
<dbReference type="Proteomes" id="UP000492821">
    <property type="component" value="Unassembled WGS sequence"/>
</dbReference>
<keyword evidence="8" id="KW-0496">Mitochondrion</keyword>
<keyword evidence="12" id="KW-1185">Reference proteome</keyword>
<evidence type="ECO:0000256" key="4">
    <source>
        <dbReference type="ARBA" id="ARBA00022692"/>
    </source>
</evidence>
<keyword evidence="6" id="KW-0999">Mitochondrion inner membrane</keyword>
<dbReference type="GO" id="GO:0005743">
    <property type="term" value="C:mitochondrial inner membrane"/>
    <property type="evidence" value="ECO:0007669"/>
    <property type="project" value="UniProtKB-SubCell"/>
</dbReference>
<dbReference type="Gene3D" id="1.50.40.10">
    <property type="entry name" value="Mitochondrial carrier domain"/>
    <property type="match status" value="1"/>
</dbReference>
<comment type="subcellular location">
    <subcellularLocation>
        <location evidence="1">Mitochondrion inner membrane</location>
        <topology evidence="1">Multi-pass membrane protein</topology>
    </subcellularLocation>
</comment>
<feature type="repeat" description="Solcar" evidence="10">
    <location>
        <begin position="175"/>
        <end position="260"/>
    </location>
</feature>
<evidence type="ECO:0000256" key="5">
    <source>
        <dbReference type="ARBA" id="ARBA00022737"/>
    </source>
</evidence>
<accession>A0A7E4W4T4</accession>
<keyword evidence="4 10" id="KW-0812">Transmembrane</keyword>
<feature type="repeat" description="Solcar" evidence="10">
    <location>
        <begin position="82"/>
        <end position="165"/>
    </location>
</feature>
<reference evidence="12" key="1">
    <citation type="journal article" date="2013" name="Genetics">
        <title>The draft genome and transcriptome of Panagrellus redivivus are shaped by the harsh demands of a free-living lifestyle.</title>
        <authorList>
            <person name="Srinivasan J."/>
            <person name="Dillman A.R."/>
            <person name="Macchietto M.G."/>
            <person name="Heikkinen L."/>
            <person name="Lakso M."/>
            <person name="Fracchia K.M."/>
            <person name="Antoshechkin I."/>
            <person name="Mortazavi A."/>
            <person name="Wong G."/>
            <person name="Sternberg P.W."/>
        </authorList>
    </citation>
    <scope>NUCLEOTIDE SEQUENCE [LARGE SCALE GENOMIC DNA]</scope>
    <source>
        <strain evidence="12">MT8872</strain>
    </source>
</reference>
<keyword evidence="3 11" id="KW-0813">Transport</keyword>
<evidence type="ECO:0000256" key="10">
    <source>
        <dbReference type="PROSITE-ProRule" id="PRU00282"/>
    </source>
</evidence>
<evidence type="ECO:0000256" key="3">
    <source>
        <dbReference type="ARBA" id="ARBA00022448"/>
    </source>
</evidence>
<proteinExistence type="inferred from homology"/>
<reference evidence="13" key="2">
    <citation type="submission" date="2020-10" db="UniProtKB">
        <authorList>
            <consortium name="WormBaseParasite"/>
        </authorList>
    </citation>
    <scope>IDENTIFICATION</scope>
</reference>
<organism evidence="12 13">
    <name type="scientific">Panagrellus redivivus</name>
    <name type="common">Microworm</name>
    <dbReference type="NCBI Taxonomy" id="6233"/>
    <lineage>
        <taxon>Eukaryota</taxon>
        <taxon>Metazoa</taxon>
        <taxon>Ecdysozoa</taxon>
        <taxon>Nematoda</taxon>
        <taxon>Chromadorea</taxon>
        <taxon>Rhabditida</taxon>
        <taxon>Tylenchina</taxon>
        <taxon>Panagrolaimomorpha</taxon>
        <taxon>Panagrolaimoidea</taxon>
        <taxon>Panagrolaimidae</taxon>
        <taxon>Panagrellus</taxon>
    </lineage>
</organism>
<protein>
    <submittedName>
        <fullName evidence="13">S-adenosylmethionine mitochondrial carrier protein</fullName>
    </submittedName>
</protein>
<dbReference type="FunFam" id="1.50.40.10:FF:000018">
    <property type="entry name" value="S-adenosylmethionine mitochondrial carrier protein-like"/>
    <property type="match status" value="1"/>
</dbReference>
<sequence>MEGYNDVVRWLVCGATAGLSVDLSLYPIDTIKTRLQSEQGFLKAGGFKNVYRGMSSVAVGSAPGAAVFFTAYYAGKKVVTTDSPIGEALRASLAEIAACLIRVPTEVLKQRAQTATAATTLSGLVRQTYQTDGFRGFYRGYLTTVFREIPFSFIEFPIWEFLKRRWAAHKNRDKCKPFESAVCGSIAGSFSAAVTTPLDVAKTRVMLYQGPDRPSALKMLRQVYTQEGPAKLFAGAVPRTIWMGVGGYVFFFAFEFSQQLSLHLF</sequence>
<evidence type="ECO:0000256" key="11">
    <source>
        <dbReference type="RuleBase" id="RU000488"/>
    </source>
</evidence>
<dbReference type="SUPFAM" id="SSF103506">
    <property type="entry name" value="Mitochondrial carrier"/>
    <property type="match status" value="1"/>
</dbReference>
<comment type="similarity">
    <text evidence="2 11">Belongs to the mitochondrial carrier (TC 2.A.29) family.</text>
</comment>
<name>A0A7E4W4T4_PANRE</name>
<dbReference type="InterPro" id="IPR018108">
    <property type="entry name" value="MCP_transmembrane"/>
</dbReference>